<protein>
    <recommendedName>
        <fullName evidence="5 10">Phosphoglycolate phosphatase</fullName>
        <shortName evidence="10">PGP</shortName>
        <shortName evidence="10">PGPase</shortName>
        <ecNumber evidence="5 10">3.1.3.18</ecNumber>
    </recommendedName>
</protein>
<evidence type="ECO:0000256" key="5">
    <source>
        <dbReference type="ARBA" id="ARBA00013078"/>
    </source>
</evidence>
<keyword evidence="8 10" id="KW-0460">Magnesium</keyword>
<evidence type="ECO:0000256" key="2">
    <source>
        <dbReference type="ARBA" id="ARBA00001946"/>
    </source>
</evidence>
<dbReference type="EC" id="3.1.3.18" evidence="5 10"/>
<comment type="caution">
    <text evidence="11">The sequence shown here is derived from an EMBL/GenBank/DDBJ whole genome shotgun (WGS) entry which is preliminary data.</text>
</comment>
<gene>
    <name evidence="11" type="primary">gph</name>
    <name evidence="11" type="ORF">RQP53_11780</name>
</gene>
<dbReference type="NCBIfam" id="TIGR01549">
    <property type="entry name" value="HAD-SF-IA-v1"/>
    <property type="match status" value="1"/>
</dbReference>
<dbReference type="InterPro" id="IPR023198">
    <property type="entry name" value="PGP-like_dom2"/>
</dbReference>
<sequence length="230" mass="24807">MNAQPLPQAAAFIIDLDGTLVDTLGDFVAVLGAVFGELGLPLVDRAFVERTVGKGSEHLIRTTLAHVGAEAALYDTAWLRYQAHYRQMNGQFSAVYPGVLEGLQRLRALGRPMACLTNKPAAFARELLQRKGLDGFFDRVFGGDDFERKKPDPLPLIKTCEALGVSPASAWMIGDSANDAAAARAAGCTTVLVRYGYNHGEAIETVPASQYLDRLDQLQLPGELSDCARA</sequence>
<dbReference type="Gene3D" id="1.10.150.240">
    <property type="entry name" value="Putative phosphatase, domain 2"/>
    <property type="match status" value="1"/>
</dbReference>
<dbReference type="PRINTS" id="PR00413">
    <property type="entry name" value="HADHALOGNASE"/>
</dbReference>
<dbReference type="InterPro" id="IPR006439">
    <property type="entry name" value="HAD-SF_hydro_IA"/>
</dbReference>
<dbReference type="GO" id="GO:0008967">
    <property type="term" value="F:phosphoglycolate phosphatase activity"/>
    <property type="evidence" value="ECO:0007669"/>
    <property type="project" value="UniProtKB-EC"/>
</dbReference>
<evidence type="ECO:0000256" key="4">
    <source>
        <dbReference type="ARBA" id="ARBA00006171"/>
    </source>
</evidence>
<dbReference type="EMBL" id="JAVXZY010000004">
    <property type="protein sequence ID" value="MDT8999944.1"/>
    <property type="molecule type" value="Genomic_DNA"/>
</dbReference>
<organism evidence="11 12">
    <name type="scientific">Roseateles aquae</name>
    <dbReference type="NCBI Taxonomy" id="3077235"/>
    <lineage>
        <taxon>Bacteria</taxon>
        <taxon>Pseudomonadati</taxon>
        <taxon>Pseudomonadota</taxon>
        <taxon>Betaproteobacteria</taxon>
        <taxon>Burkholderiales</taxon>
        <taxon>Sphaerotilaceae</taxon>
        <taxon>Roseateles</taxon>
    </lineage>
</organism>
<comment type="pathway">
    <text evidence="3 10">Organic acid metabolism; glycolate biosynthesis; glycolate from 2-phosphoglycolate: step 1/1.</text>
</comment>
<accession>A0ABU3PBM4</accession>
<feature type="active site" description="Nucleophile" evidence="10">
    <location>
        <position position="15"/>
    </location>
</feature>
<dbReference type="PANTHER" id="PTHR43434:SF1">
    <property type="entry name" value="PHOSPHOGLYCOLATE PHOSPHATASE"/>
    <property type="match status" value="1"/>
</dbReference>
<evidence type="ECO:0000313" key="11">
    <source>
        <dbReference type="EMBL" id="MDT8999944.1"/>
    </source>
</evidence>
<proteinExistence type="inferred from homology"/>
<evidence type="ECO:0000313" key="12">
    <source>
        <dbReference type="Proteomes" id="UP001246372"/>
    </source>
</evidence>
<dbReference type="InterPro" id="IPR050155">
    <property type="entry name" value="HAD-like_hydrolase_sf"/>
</dbReference>
<evidence type="ECO:0000256" key="6">
    <source>
        <dbReference type="ARBA" id="ARBA00022723"/>
    </source>
</evidence>
<keyword evidence="6 10" id="KW-0479">Metal-binding</keyword>
<keyword evidence="9 10" id="KW-0119">Carbohydrate metabolism</keyword>
<evidence type="ECO:0000256" key="8">
    <source>
        <dbReference type="ARBA" id="ARBA00022842"/>
    </source>
</evidence>
<keyword evidence="12" id="KW-1185">Reference proteome</keyword>
<dbReference type="SFLD" id="SFLDS00003">
    <property type="entry name" value="Haloacid_Dehalogenase"/>
    <property type="match status" value="1"/>
</dbReference>
<dbReference type="InterPro" id="IPR041492">
    <property type="entry name" value="HAD_2"/>
</dbReference>
<dbReference type="Pfam" id="PF13419">
    <property type="entry name" value="HAD_2"/>
    <property type="match status" value="1"/>
</dbReference>
<dbReference type="InterPro" id="IPR036412">
    <property type="entry name" value="HAD-like_sf"/>
</dbReference>
<evidence type="ECO:0000256" key="1">
    <source>
        <dbReference type="ARBA" id="ARBA00000830"/>
    </source>
</evidence>
<evidence type="ECO:0000256" key="10">
    <source>
        <dbReference type="HAMAP-Rule" id="MF_00495"/>
    </source>
</evidence>
<comment type="function">
    <text evidence="10">Specifically catalyzes the dephosphorylation of 2-phosphoglycolate. Is involved in the dissimilation of the intracellular 2-phosphoglycolate formed during the DNA repair of 3'-phosphoglycolate ends, a major class of DNA lesions induced by oxidative stress.</text>
</comment>
<evidence type="ECO:0000256" key="3">
    <source>
        <dbReference type="ARBA" id="ARBA00004818"/>
    </source>
</evidence>
<dbReference type="PANTHER" id="PTHR43434">
    <property type="entry name" value="PHOSPHOGLYCOLATE PHOSPHATASE"/>
    <property type="match status" value="1"/>
</dbReference>
<dbReference type="NCBIfam" id="TIGR01509">
    <property type="entry name" value="HAD-SF-IA-v3"/>
    <property type="match status" value="1"/>
</dbReference>
<comment type="similarity">
    <text evidence="4 10">Belongs to the HAD-like hydrolase superfamily. CbbY/CbbZ/Gph/YieH family.</text>
</comment>
<keyword evidence="7 10" id="KW-0378">Hydrolase</keyword>
<name>A0ABU3PBM4_9BURK</name>
<dbReference type="RefSeq" id="WP_315650494.1">
    <property type="nucleotide sequence ID" value="NZ_JAVXZY010000004.1"/>
</dbReference>
<dbReference type="SFLD" id="SFLDG01129">
    <property type="entry name" value="C1.5:_HAD__Beta-PGM__Phosphata"/>
    <property type="match status" value="1"/>
</dbReference>
<comment type="cofactor">
    <cofactor evidence="2 10">
        <name>Mg(2+)</name>
        <dbReference type="ChEBI" id="CHEBI:18420"/>
    </cofactor>
</comment>
<evidence type="ECO:0000256" key="7">
    <source>
        <dbReference type="ARBA" id="ARBA00022801"/>
    </source>
</evidence>
<feature type="binding site" evidence="10">
    <location>
        <position position="17"/>
    </location>
    <ligand>
        <name>Mg(2+)</name>
        <dbReference type="ChEBI" id="CHEBI:18420"/>
    </ligand>
</feature>
<dbReference type="InterPro" id="IPR037512">
    <property type="entry name" value="PGPase_prok"/>
</dbReference>
<dbReference type="Proteomes" id="UP001246372">
    <property type="component" value="Unassembled WGS sequence"/>
</dbReference>
<dbReference type="SFLD" id="SFLDG01135">
    <property type="entry name" value="C1.5.6:_HAD__Beta-PGM__Phospha"/>
    <property type="match status" value="1"/>
</dbReference>
<comment type="catalytic activity">
    <reaction evidence="1 10">
        <text>2-phosphoglycolate + H2O = glycolate + phosphate</text>
        <dbReference type="Rhea" id="RHEA:14369"/>
        <dbReference type="ChEBI" id="CHEBI:15377"/>
        <dbReference type="ChEBI" id="CHEBI:29805"/>
        <dbReference type="ChEBI" id="CHEBI:43474"/>
        <dbReference type="ChEBI" id="CHEBI:58033"/>
        <dbReference type="EC" id="3.1.3.18"/>
    </reaction>
</comment>
<dbReference type="SUPFAM" id="SSF56784">
    <property type="entry name" value="HAD-like"/>
    <property type="match status" value="1"/>
</dbReference>
<dbReference type="InterPro" id="IPR023214">
    <property type="entry name" value="HAD_sf"/>
</dbReference>
<dbReference type="NCBIfam" id="TIGR01449">
    <property type="entry name" value="PGP_bact"/>
    <property type="match status" value="1"/>
</dbReference>
<reference evidence="11" key="1">
    <citation type="submission" date="2023-09" db="EMBL/GenBank/DDBJ databases">
        <title>Paucibacter sp. APW11 Genome sequencing and assembly.</title>
        <authorList>
            <person name="Kim I."/>
        </authorList>
    </citation>
    <scope>NUCLEOTIDE SEQUENCE</scope>
    <source>
        <strain evidence="11">APW11</strain>
    </source>
</reference>
<feature type="binding site" evidence="10">
    <location>
        <position position="15"/>
    </location>
    <ligand>
        <name>Mg(2+)</name>
        <dbReference type="ChEBI" id="CHEBI:18420"/>
    </ligand>
</feature>
<feature type="binding site" evidence="10">
    <location>
        <position position="175"/>
    </location>
    <ligand>
        <name>Mg(2+)</name>
        <dbReference type="ChEBI" id="CHEBI:18420"/>
    </ligand>
</feature>
<dbReference type="Gene3D" id="3.40.50.1000">
    <property type="entry name" value="HAD superfamily/HAD-like"/>
    <property type="match status" value="1"/>
</dbReference>
<dbReference type="HAMAP" id="MF_00495">
    <property type="entry name" value="GPH_hydrolase_bact"/>
    <property type="match status" value="1"/>
</dbReference>
<evidence type="ECO:0000256" key="9">
    <source>
        <dbReference type="ARBA" id="ARBA00023277"/>
    </source>
</evidence>